<dbReference type="Proteomes" id="UP001362999">
    <property type="component" value="Unassembled WGS sequence"/>
</dbReference>
<sequence>MPIVQISSAPASDLLISSPETFQTVPASLKNAAGYKGGYYGLGLEDGKVAHWVAIWESDELRQKFGADPASAEAIEQLKKGIAGPPTRIGINSSTDPTAALTSPAVEIATFTAKGGESDKLLSLVGELAKGLEASAGIHKPIVYGPTVEDANKVVLLAGWDSAEAHQAVVKGGSLSGVFGQITAIADFTVGHSALKATA</sequence>
<protein>
    <recommendedName>
        <fullName evidence="1">ABM domain-containing protein</fullName>
    </recommendedName>
</protein>
<keyword evidence="3" id="KW-1185">Reference proteome</keyword>
<evidence type="ECO:0000259" key="1">
    <source>
        <dbReference type="Pfam" id="PF03992"/>
    </source>
</evidence>
<comment type="caution">
    <text evidence="2">The sequence shown here is derived from an EMBL/GenBank/DDBJ whole genome shotgun (WGS) entry which is preliminary data.</text>
</comment>
<evidence type="ECO:0000313" key="3">
    <source>
        <dbReference type="Proteomes" id="UP001362999"/>
    </source>
</evidence>
<evidence type="ECO:0000313" key="2">
    <source>
        <dbReference type="EMBL" id="KAK7022298.1"/>
    </source>
</evidence>
<gene>
    <name evidence="2" type="ORF">R3P38DRAFT_1115693</name>
</gene>
<organism evidence="2 3">
    <name type="scientific">Favolaschia claudopus</name>
    <dbReference type="NCBI Taxonomy" id="2862362"/>
    <lineage>
        <taxon>Eukaryota</taxon>
        <taxon>Fungi</taxon>
        <taxon>Dikarya</taxon>
        <taxon>Basidiomycota</taxon>
        <taxon>Agaricomycotina</taxon>
        <taxon>Agaricomycetes</taxon>
        <taxon>Agaricomycetidae</taxon>
        <taxon>Agaricales</taxon>
        <taxon>Marasmiineae</taxon>
        <taxon>Mycenaceae</taxon>
        <taxon>Favolaschia</taxon>
    </lineage>
</organism>
<dbReference type="Gene3D" id="3.30.70.100">
    <property type="match status" value="2"/>
</dbReference>
<dbReference type="InterPro" id="IPR007138">
    <property type="entry name" value="ABM_dom"/>
</dbReference>
<dbReference type="EMBL" id="JAWWNJ010000037">
    <property type="protein sequence ID" value="KAK7022298.1"/>
    <property type="molecule type" value="Genomic_DNA"/>
</dbReference>
<reference evidence="2 3" key="1">
    <citation type="journal article" date="2024" name="J Genomics">
        <title>Draft genome sequencing and assembly of Favolaschia claudopus CIRM-BRFM 2984 isolated from oak limbs.</title>
        <authorList>
            <person name="Navarro D."/>
            <person name="Drula E."/>
            <person name="Chaduli D."/>
            <person name="Cazenave R."/>
            <person name="Ahrendt S."/>
            <person name="Wang J."/>
            <person name="Lipzen A."/>
            <person name="Daum C."/>
            <person name="Barry K."/>
            <person name="Grigoriev I.V."/>
            <person name="Favel A."/>
            <person name="Rosso M.N."/>
            <person name="Martin F."/>
        </authorList>
    </citation>
    <scope>NUCLEOTIDE SEQUENCE [LARGE SCALE GENOMIC DNA]</scope>
    <source>
        <strain evidence="2 3">CIRM-BRFM 2984</strain>
    </source>
</reference>
<dbReference type="Pfam" id="PF03992">
    <property type="entry name" value="ABM"/>
    <property type="match status" value="1"/>
</dbReference>
<name>A0AAW0B8C3_9AGAR</name>
<feature type="domain" description="ABM" evidence="1">
    <location>
        <begin position="106"/>
        <end position="169"/>
    </location>
</feature>
<dbReference type="AlphaFoldDB" id="A0AAW0B8C3"/>
<proteinExistence type="predicted"/>
<accession>A0AAW0B8C3</accession>